<organism evidence="3 4">
    <name type="scientific">Plantactinospora siamensis</name>
    <dbReference type="NCBI Taxonomy" id="555372"/>
    <lineage>
        <taxon>Bacteria</taxon>
        <taxon>Bacillati</taxon>
        <taxon>Actinomycetota</taxon>
        <taxon>Actinomycetes</taxon>
        <taxon>Micromonosporales</taxon>
        <taxon>Micromonosporaceae</taxon>
        <taxon>Plantactinospora</taxon>
    </lineage>
</organism>
<dbReference type="InterPro" id="IPR007055">
    <property type="entry name" value="BON_dom"/>
</dbReference>
<feature type="domain" description="BON" evidence="2">
    <location>
        <begin position="83"/>
        <end position="151"/>
    </location>
</feature>
<comment type="caution">
    <text evidence="3">The sequence shown here is derived from an EMBL/GenBank/DDBJ whole genome shotgun (WGS) entry which is preliminary data.</text>
</comment>
<dbReference type="PANTHER" id="PTHR34606:SF4">
    <property type="entry name" value="OUTER MEMBRANE LIPOPROTEIN DOLP"/>
    <property type="match status" value="1"/>
</dbReference>
<dbReference type="EMBL" id="JBHLUE010000011">
    <property type="protein sequence ID" value="MFC0565433.1"/>
    <property type="molecule type" value="Genomic_DNA"/>
</dbReference>
<evidence type="ECO:0000313" key="3">
    <source>
        <dbReference type="EMBL" id="MFC0565433.1"/>
    </source>
</evidence>
<evidence type="ECO:0000313" key="4">
    <source>
        <dbReference type="Proteomes" id="UP001589894"/>
    </source>
</evidence>
<protein>
    <submittedName>
        <fullName evidence="3">BON domain-containing protein</fullName>
    </submittedName>
</protein>
<evidence type="ECO:0000259" key="2">
    <source>
        <dbReference type="PROSITE" id="PS50914"/>
    </source>
</evidence>
<keyword evidence="4" id="KW-1185">Reference proteome</keyword>
<dbReference type="SMART" id="SM00749">
    <property type="entry name" value="BON"/>
    <property type="match status" value="3"/>
</dbReference>
<dbReference type="Pfam" id="PF04972">
    <property type="entry name" value="BON"/>
    <property type="match status" value="3"/>
</dbReference>
<reference evidence="3 4" key="1">
    <citation type="submission" date="2024-09" db="EMBL/GenBank/DDBJ databases">
        <authorList>
            <person name="Sun Q."/>
            <person name="Mori K."/>
        </authorList>
    </citation>
    <scope>NUCLEOTIDE SEQUENCE [LARGE SCALE GENOMIC DNA]</scope>
    <source>
        <strain evidence="3 4">TBRC 2205</strain>
    </source>
</reference>
<gene>
    <name evidence="3" type="ORF">ACFFHU_14970</name>
</gene>
<dbReference type="RefSeq" id="WP_377339228.1">
    <property type="nucleotide sequence ID" value="NZ_JBHLUE010000011.1"/>
</dbReference>
<evidence type="ECO:0000256" key="1">
    <source>
        <dbReference type="ARBA" id="ARBA00022729"/>
    </source>
</evidence>
<dbReference type="InterPro" id="IPR014004">
    <property type="entry name" value="Transpt-assoc_nodulatn_dom_bac"/>
</dbReference>
<sequence length="224" mass="24495">MTTAMSRDDVEIQRAVLAELRWEARVQPNEVGVSVNGGVVTLTGWVDSYAKKGAAERTAHRLRGVRAVANDIEVRLPGAAERLDPDIATAATRALEWDAFVPIENLDVTVSNGWVMLRGEVEWGYQKRAAERAVRRLAGVRGVTNLVAVRPAHRPAPAELVRDIRNALVRSLETDADEIVVRVDGDAVVLTGTVHSWLEREEAERVAWSAPGVSAVEDHITVVT</sequence>
<name>A0ABV6NZG8_9ACTN</name>
<feature type="domain" description="BON" evidence="2">
    <location>
        <begin position="156"/>
        <end position="224"/>
    </location>
</feature>
<dbReference type="PANTHER" id="PTHR34606">
    <property type="entry name" value="BON DOMAIN-CONTAINING PROTEIN"/>
    <property type="match status" value="1"/>
</dbReference>
<accession>A0ABV6NZG8</accession>
<dbReference type="Proteomes" id="UP001589894">
    <property type="component" value="Unassembled WGS sequence"/>
</dbReference>
<feature type="domain" description="BON" evidence="2">
    <location>
        <begin position="8"/>
        <end position="76"/>
    </location>
</feature>
<dbReference type="PROSITE" id="PS50914">
    <property type="entry name" value="BON"/>
    <property type="match status" value="3"/>
</dbReference>
<keyword evidence="1" id="KW-0732">Signal</keyword>
<dbReference type="Gene3D" id="3.30.1340.30">
    <property type="match status" value="3"/>
</dbReference>
<proteinExistence type="predicted"/>
<dbReference type="InterPro" id="IPR051686">
    <property type="entry name" value="Lipoprotein_DolP"/>
</dbReference>